<evidence type="ECO:0008006" key="6">
    <source>
        <dbReference type="Google" id="ProtNLM"/>
    </source>
</evidence>
<proteinExistence type="predicted"/>
<dbReference type="EMBL" id="KQ964247">
    <property type="protein sequence ID" value="KXJ94203.1"/>
    <property type="molecule type" value="Genomic_DNA"/>
</dbReference>
<dbReference type="InterPro" id="IPR032710">
    <property type="entry name" value="NTF2-like_dom_sf"/>
</dbReference>
<dbReference type="PANTHER" id="PTHR28554">
    <property type="entry name" value="39S RIBOSOMAL PROTEIN L45, MITOCHONDRIAL"/>
    <property type="match status" value="1"/>
</dbReference>
<dbReference type="SUPFAM" id="SSF54427">
    <property type="entry name" value="NTF2-like"/>
    <property type="match status" value="1"/>
</dbReference>
<accession>A0A136JAJ9</accession>
<dbReference type="Gene3D" id="3.10.450.240">
    <property type="match status" value="1"/>
</dbReference>
<evidence type="ECO:0000256" key="1">
    <source>
        <dbReference type="ARBA" id="ARBA00004173"/>
    </source>
</evidence>
<dbReference type="Proteomes" id="UP000070501">
    <property type="component" value="Unassembled WGS sequence"/>
</dbReference>
<dbReference type="GO" id="GO:0005743">
    <property type="term" value="C:mitochondrial inner membrane"/>
    <property type="evidence" value="ECO:0007669"/>
    <property type="project" value="InterPro"/>
</dbReference>
<dbReference type="Pfam" id="PF07961">
    <property type="entry name" value="MBA1"/>
    <property type="match status" value="1"/>
</dbReference>
<protein>
    <recommendedName>
        <fullName evidence="6">Tim44-like domain-containing protein</fullName>
    </recommendedName>
</protein>
<evidence type="ECO:0000313" key="5">
    <source>
        <dbReference type="Proteomes" id="UP000070501"/>
    </source>
</evidence>
<sequence length="283" mass="31612">MAELMRLSRPWLQASLRAPTLARSFTTTTSARAAKPKASRDQMAMMKQPTFLVPGTLVTPPLRDFPKSPRDFFHFLWVIFKTRLATTGANVGAKIMSRDGFWGKTKLNLGRSQAVPTAKALHVQMSEAVAAGDAETLRTICYPELAERLIGQIQRRPRGIRYEWQLAKYNSTVSFPRLADFRAVTMPAAAGGQNQLVKQAVVSIASTQTIARYDDNNAGQLVPGSQRTLELIEHVVLQSNVNMATWIATPWKIWGTISHSTYQDYLDEQEGVLTLQKRNAKPR</sequence>
<comment type="subcellular location">
    <subcellularLocation>
        <location evidence="1">Mitochondrion</location>
    </subcellularLocation>
</comment>
<evidence type="ECO:0000256" key="2">
    <source>
        <dbReference type="ARBA" id="ARBA00022946"/>
    </source>
</evidence>
<reference evidence="5" key="1">
    <citation type="submission" date="2016-02" db="EMBL/GenBank/DDBJ databases">
        <title>Draft genome sequence of Microdochium bolleyi, a fungal endophyte of beachgrass.</title>
        <authorList>
            <consortium name="DOE Joint Genome Institute"/>
            <person name="David A.S."/>
            <person name="May G."/>
            <person name="Haridas S."/>
            <person name="Lim J."/>
            <person name="Wang M."/>
            <person name="Labutti K."/>
            <person name="Lipzen A."/>
            <person name="Barry K."/>
            <person name="Grigoriev I.V."/>
        </authorList>
    </citation>
    <scope>NUCLEOTIDE SEQUENCE [LARGE SCALE GENOMIC DNA]</scope>
    <source>
        <strain evidence="5">J235TASD1</strain>
    </source>
</reference>
<dbReference type="InParanoid" id="A0A136JAJ9"/>
<dbReference type="GO" id="GO:0032979">
    <property type="term" value="P:protein insertion into mitochondrial inner membrane from matrix"/>
    <property type="evidence" value="ECO:0007669"/>
    <property type="project" value="InterPro"/>
</dbReference>
<keyword evidence="5" id="KW-1185">Reference proteome</keyword>
<keyword evidence="3" id="KW-0496">Mitochondrion</keyword>
<dbReference type="OrthoDB" id="19619at2759"/>
<gene>
    <name evidence="4" type="ORF">Micbo1qcDRAFT_159245</name>
</gene>
<evidence type="ECO:0000313" key="4">
    <source>
        <dbReference type="EMBL" id="KXJ94203.1"/>
    </source>
</evidence>
<dbReference type="InterPro" id="IPR051975">
    <property type="entry name" value="mtLSU_mL45"/>
</dbReference>
<keyword evidence="2" id="KW-0809">Transit peptide</keyword>
<dbReference type="InterPro" id="IPR024621">
    <property type="entry name" value="Mba1"/>
</dbReference>
<name>A0A136JAJ9_9PEZI</name>
<dbReference type="STRING" id="196109.A0A136JAJ9"/>
<dbReference type="AlphaFoldDB" id="A0A136JAJ9"/>
<organism evidence="4 5">
    <name type="scientific">Microdochium bolleyi</name>
    <dbReference type="NCBI Taxonomy" id="196109"/>
    <lineage>
        <taxon>Eukaryota</taxon>
        <taxon>Fungi</taxon>
        <taxon>Dikarya</taxon>
        <taxon>Ascomycota</taxon>
        <taxon>Pezizomycotina</taxon>
        <taxon>Sordariomycetes</taxon>
        <taxon>Xylariomycetidae</taxon>
        <taxon>Xylariales</taxon>
        <taxon>Microdochiaceae</taxon>
        <taxon>Microdochium</taxon>
    </lineage>
</organism>
<dbReference type="PANTHER" id="PTHR28554:SF1">
    <property type="entry name" value="LARGE RIBOSOMAL SUBUNIT PROTEIN ML45"/>
    <property type="match status" value="1"/>
</dbReference>
<evidence type="ECO:0000256" key="3">
    <source>
        <dbReference type="ARBA" id="ARBA00023128"/>
    </source>
</evidence>